<evidence type="ECO:0000313" key="3">
    <source>
        <dbReference type="Proteomes" id="UP000315217"/>
    </source>
</evidence>
<protein>
    <recommendedName>
        <fullName evidence="1">Cyclophilin TM1367-like domain-containing protein</fullName>
    </recommendedName>
</protein>
<dbReference type="InterPro" id="IPR025658">
    <property type="entry name" value="Cyclophilin_TM1367"/>
</dbReference>
<reference evidence="2 3" key="1">
    <citation type="journal article" date="2019" name="Nat. Microbiol.">
        <title>Mediterranean grassland soil C-N compound turnover is dependent on rainfall and depth, and is mediated by genomically divergent microorganisms.</title>
        <authorList>
            <person name="Diamond S."/>
            <person name="Andeer P.F."/>
            <person name="Li Z."/>
            <person name="Crits-Christoph A."/>
            <person name="Burstein D."/>
            <person name="Anantharaman K."/>
            <person name="Lane K.R."/>
            <person name="Thomas B.C."/>
            <person name="Pan C."/>
            <person name="Northen T.R."/>
            <person name="Banfield J.F."/>
        </authorList>
    </citation>
    <scope>NUCLEOTIDE SEQUENCE [LARGE SCALE GENOMIC DNA]</scope>
    <source>
        <strain evidence="2">NP_1</strain>
    </source>
</reference>
<organism evidence="2 3">
    <name type="scientific">Candidatus Segetimicrobium genomatis</name>
    <dbReference type="NCBI Taxonomy" id="2569760"/>
    <lineage>
        <taxon>Bacteria</taxon>
        <taxon>Bacillati</taxon>
        <taxon>Candidatus Sysuimicrobiota</taxon>
        <taxon>Candidatus Sysuimicrobiia</taxon>
        <taxon>Candidatus Sysuimicrobiales</taxon>
        <taxon>Candidatus Segetimicrobiaceae</taxon>
        <taxon>Candidatus Segetimicrobium</taxon>
    </lineage>
</organism>
<dbReference type="EMBL" id="VBAI01000021">
    <property type="protein sequence ID" value="TMJ12511.1"/>
    <property type="molecule type" value="Genomic_DNA"/>
</dbReference>
<dbReference type="Pfam" id="PF04126">
    <property type="entry name" value="Cyclophil_like"/>
    <property type="match status" value="1"/>
</dbReference>
<proteinExistence type="predicted"/>
<dbReference type="Gene3D" id="2.40.100.20">
    <property type="match status" value="1"/>
</dbReference>
<dbReference type="InterPro" id="IPR029000">
    <property type="entry name" value="Cyclophilin-like_dom_sf"/>
</dbReference>
<dbReference type="Proteomes" id="UP000315217">
    <property type="component" value="Unassembled WGS sequence"/>
</dbReference>
<comment type="caution">
    <text evidence="2">The sequence shown here is derived from an EMBL/GenBank/DDBJ whole genome shotgun (WGS) entry which is preliminary data.</text>
</comment>
<gene>
    <name evidence="2" type="ORF">E6G98_02705</name>
</gene>
<accession>A0A537LWW8</accession>
<evidence type="ECO:0000259" key="1">
    <source>
        <dbReference type="Pfam" id="PF04126"/>
    </source>
</evidence>
<feature type="domain" description="Cyclophilin TM1367-like" evidence="1">
    <location>
        <begin position="4"/>
        <end position="120"/>
    </location>
</feature>
<dbReference type="SUPFAM" id="SSF50891">
    <property type="entry name" value="Cyclophilin-like"/>
    <property type="match status" value="1"/>
</dbReference>
<evidence type="ECO:0000313" key="2">
    <source>
        <dbReference type="EMBL" id="TMJ12511.1"/>
    </source>
</evidence>
<sequence length="130" mass="14487">MKREMKIQAGPVRAEAELNDTETAKAVWNALPIRASASIWGEEIFFEIPVRHPQELGQETVQAGDLGYWPPGRAFCVFFGPTPASRGDEIRPASPVTVIGHLRGDPKAFRHVRDGARVVLARREESREVE</sequence>
<dbReference type="AlphaFoldDB" id="A0A537LWW8"/>
<name>A0A537LWW8_9BACT</name>